<dbReference type="EMBL" id="BDQD01000193">
    <property type="protein sequence ID" value="GBH22759.1"/>
    <property type="molecule type" value="Genomic_RNA"/>
</dbReference>
<name>A0A2V0RBN8_9ZZZZ</name>
<dbReference type="AlphaFoldDB" id="A0A2V0RBN8"/>
<reference evidence="3" key="1">
    <citation type="submission" date="2017-04" db="EMBL/GenBank/DDBJ databases">
        <title>Unveiling RNA virosphere associated with marine microorganisms.</title>
        <authorList>
            <person name="Urayama S."/>
            <person name="Takaki Y."/>
            <person name="Nishi S."/>
            <person name="Yoshida Y."/>
            <person name="Deguchi S."/>
            <person name="Takai K."/>
            <person name="Nunoura T."/>
        </authorList>
    </citation>
    <scope>NUCLEOTIDE SEQUENCE</scope>
</reference>
<dbReference type="GO" id="GO:0006351">
    <property type="term" value="P:DNA-templated transcription"/>
    <property type="evidence" value="ECO:0007669"/>
    <property type="project" value="InterPro"/>
</dbReference>
<dbReference type="GO" id="GO:0003968">
    <property type="term" value="F:RNA-directed RNA polymerase activity"/>
    <property type="evidence" value="ECO:0007669"/>
    <property type="project" value="InterPro"/>
</dbReference>
<accession>A0A2V0RBN8</accession>
<comment type="caution">
    <text evidence="3">The sequence shown here is derived from an EMBL/GenBank/DDBJ whole genome shotgun (WGS) entry which is preliminary data.</text>
</comment>
<evidence type="ECO:0000313" key="3">
    <source>
        <dbReference type="EMBL" id="GBH22759.1"/>
    </source>
</evidence>
<sequence>MDITKIPQSSLEAFLTPEAQIRSSGNFERIATGSKPTPRSPLYKKQSAIWIQERWTDILSSVANQDTVGLITYDSTRWPKFGPQGGFPPLSDRMEDLSAYYDNPVKIESTLKYTNPSRYWKLVEQVRSDLFGSQRDKRPLTPQSVIDRDRKDGKLTTNSSCPDYSKRGLPDVIANAVADTINGKWKTYPMILGSRSQRGKYRFIFLAPFSLNIREKMFLQPLMDGIRKHGNPALSAWEGFDDVEAAMNRQQFFKAKRFTARDFKAMDTTCGESVFEFFYDVTHVFFQATYWSDLKEVIMHGISIPVMISLDKLVTGNHGMLSGSGLTNIIETVVSYAVGKLIEEMINSELVGDQVLGDDGAFSDNATDITDEQLANVIRDASLLFGLVAQTEKQIISDHYTIYLQRYFTENIKVNNTSVVAGCYPSVLALNSAVNPERYHDPRKWGWEMETLRWIMILENCKRLPYFKDLVKFVQEGDSYKLGVEKPGFLDKGINKTYEEAKTITGFVPSYNQASLDRGIQDYEVVKLLRNGL</sequence>
<dbReference type="SUPFAM" id="SSF56672">
    <property type="entry name" value="DNA/RNA polymerases"/>
    <property type="match status" value="1"/>
</dbReference>
<proteinExistence type="predicted"/>
<dbReference type="InterPro" id="IPR001205">
    <property type="entry name" value="RNA-dir_pol_C"/>
</dbReference>
<feature type="domain" description="RNA-directed RNA polymerase C-terminal" evidence="2">
    <location>
        <begin position="198"/>
        <end position="395"/>
    </location>
</feature>
<dbReference type="Pfam" id="PF00680">
    <property type="entry name" value="RdRP_1"/>
    <property type="match status" value="1"/>
</dbReference>
<dbReference type="InterPro" id="IPR043502">
    <property type="entry name" value="DNA/RNA_pol_sf"/>
</dbReference>
<evidence type="ECO:0000259" key="2">
    <source>
        <dbReference type="Pfam" id="PF00680"/>
    </source>
</evidence>
<evidence type="ECO:0000256" key="1">
    <source>
        <dbReference type="SAM" id="MobiDB-lite"/>
    </source>
</evidence>
<organism evidence="3">
    <name type="scientific">viral metagenome</name>
    <dbReference type="NCBI Taxonomy" id="1070528"/>
    <lineage>
        <taxon>unclassified sequences</taxon>
        <taxon>metagenomes</taxon>
        <taxon>organismal metagenomes</taxon>
    </lineage>
</organism>
<dbReference type="GO" id="GO:0003723">
    <property type="term" value="F:RNA binding"/>
    <property type="evidence" value="ECO:0007669"/>
    <property type="project" value="InterPro"/>
</dbReference>
<feature type="region of interest" description="Disordered" evidence="1">
    <location>
        <begin position="133"/>
        <end position="161"/>
    </location>
</feature>
<protein>
    <submittedName>
        <fullName evidence="3">RdRp</fullName>
    </submittedName>
</protein>